<evidence type="ECO:0000313" key="3">
    <source>
        <dbReference type="Proteomes" id="UP001152747"/>
    </source>
</evidence>
<dbReference type="AlphaFoldDB" id="A0A9P1IU11"/>
<accession>A0A9P1IU11</accession>
<comment type="caution">
    <text evidence="2">The sequence shown here is derived from an EMBL/GenBank/DDBJ whole genome shotgun (WGS) entry which is preliminary data.</text>
</comment>
<gene>
    <name evidence="2" type="ORF">CAMP_LOCUS12921</name>
</gene>
<feature type="chain" id="PRO_5040224578" evidence="1">
    <location>
        <begin position="19"/>
        <end position="219"/>
    </location>
</feature>
<protein>
    <submittedName>
        <fullName evidence="2">Uncharacterized protein</fullName>
    </submittedName>
</protein>
<reference evidence="2" key="1">
    <citation type="submission" date="2022-11" db="EMBL/GenBank/DDBJ databases">
        <authorList>
            <person name="Kikuchi T."/>
        </authorList>
    </citation>
    <scope>NUCLEOTIDE SEQUENCE</scope>
    <source>
        <strain evidence="2">PS1010</strain>
    </source>
</reference>
<feature type="signal peptide" evidence="1">
    <location>
        <begin position="1"/>
        <end position="18"/>
    </location>
</feature>
<proteinExistence type="predicted"/>
<name>A0A9P1IU11_9PELO</name>
<keyword evidence="3" id="KW-1185">Reference proteome</keyword>
<evidence type="ECO:0000313" key="2">
    <source>
        <dbReference type="EMBL" id="CAI5450284.1"/>
    </source>
</evidence>
<sequence>MSTFVVFVLVFLIASMEAKVFRCPFRHANHSRRNCERSDDFRKFVEAHPEEKNRRPDIDPHTEDLYEQEQLKYCCYEEQCLIECGYNLKELYNNEWATYNAQHPEKLVNLHEDEYKKFFNYIDDTEYQMLATADARIVGFWKIRATHFNKKKPSIDRHTEDLYEQEQLKYCCFGAELWRECCTDSGRSALLISTIISDAENGIFDELLELEVGFGKKIV</sequence>
<organism evidence="2 3">
    <name type="scientific">Caenorhabditis angaria</name>
    <dbReference type="NCBI Taxonomy" id="860376"/>
    <lineage>
        <taxon>Eukaryota</taxon>
        <taxon>Metazoa</taxon>
        <taxon>Ecdysozoa</taxon>
        <taxon>Nematoda</taxon>
        <taxon>Chromadorea</taxon>
        <taxon>Rhabditida</taxon>
        <taxon>Rhabditina</taxon>
        <taxon>Rhabditomorpha</taxon>
        <taxon>Rhabditoidea</taxon>
        <taxon>Rhabditidae</taxon>
        <taxon>Peloderinae</taxon>
        <taxon>Caenorhabditis</taxon>
    </lineage>
</organism>
<dbReference type="EMBL" id="CANHGI010000005">
    <property type="protein sequence ID" value="CAI5450284.1"/>
    <property type="molecule type" value="Genomic_DNA"/>
</dbReference>
<keyword evidence="1" id="KW-0732">Signal</keyword>
<evidence type="ECO:0000256" key="1">
    <source>
        <dbReference type="SAM" id="SignalP"/>
    </source>
</evidence>
<dbReference type="Proteomes" id="UP001152747">
    <property type="component" value="Unassembled WGS sequence"/>
</dbReference>